<evidence type="ECO:0000313" key="4">
    <source>
        <dbReference type="EMBL" id="CTQ32518.1"/>
    </source>
</evidence>
<dbReference type="PROSITE" id="PS00383">
    <property type="entry name" value="TYR_PHOSPHATASE_1"/>
    <property type="match status" value="1"/>
</dbReference>
<sequence length="195" mass="21487">MCRNRTRTRRIVTRASILGAAAFLGLVVHLGYLQLSGNFHPVSDGSVFRAAQMHGGDLVNWKRDYGIASVLNLRGPKVGADWYETEMAVADRLGIEHIDFPMSEQKELTDTEVQALLAVMRAAPKPLLIHCRAGADRTGIASALYLAGVEGASETKAERQLSIRYGHIGLPWVSKAWAMDVTWERIEPWLGYPGS</sequence>
<dbReference type="InterPro" id="IPR057023">
    <property type="entry name" value="PTP-SAK"/>
</dbReference>
<keyword evidence="2" id="KW-0472">Membrane</keyword>
<organism evidence="4 5">
    <name type="scientific">Jannaschia rubra</name>
    <dbReference type="NCBI Taxonomy" id="282197"/>
    <lineage>
        <taxon>Bacteria</taxon>
        <taxon>Pseudomonadati</taxon>
        <taxon>Pseudomonadota</taxon>
        <taxon>Alphaproteobacteria</taxon>
        <taxon>Rhodobacterales</taxon>
        <taxon>Roseobacteraceae</taxon>
        <taxon>Jannaschia</taxon>
    </lineage>
</organism>
<reference evidence="4 5" key="1">
    <citation type="submission" date="2015-07" db="EMBL/GenBank/DDBJ databases">
        <authorList>
            <person name="Noorani M."/>
        </authorList>
    </citation>
    <scope>NUCLEOTIDE SEQUENCE [LARGE SCALE GENOMIC DNA]</scope>
    <source>
        <strain evidence="4 5">CECT 5088</strain>
    </source>
</reference>
<dbReference type="EMBL" id="CXPG01000014">
    <property type="protein sequence ID" value="CTQ32518.1"/>
    <property type="molecule type" value="Genomic_DNA"/>
</dbReference>
<feature type="domain" description="Tyrosine specific protein phosphatases" evidence="3">
    <location>
        <begin position="113"/>
        <end position="146"/>
    </location>
</feature>
<dbReference type="STRING" id="282197.SAMN04488517_101452"/>
<dbReference type="InterPro" id="IPR016130">
    <property type="entry name" value="Tyr_Pase_AS"/>
</dbReference>
<dbReference type="SUPFAM" id="SSF52799">
    <property type="entry name" value="(Phosphotyrosine protein) phosphatases II"/>
    <property type="match status" value="1"/>
</dbReference>
<evidence type="ECO:0000313" key="5">
    <source>
        <dbReference type="Proteomes" id="UP000048908"/>
    </source>
</evidence>
<name>A0A0M6XNM0_9RHOB</name>
<protein>
    <submittedName>
        <fullName evidence="4">Protein tyrosine/serine phosphatase</fullName>
    </submittedName>
</protein>
<keyword evidence="5" id="KW-1185">Reference proteome</keyword>
<gene>
    <name evidence="4" type="ORF">JAN5088_01289</name>
</gene>
<keyword evidence="2" id="KW-0812">Transmembrane</keyword>
<dbReference type="InterPro" id="IPR000387">
    <property type="entry name" value="Tyr_Pase_dom"/>
</dbReference>
<keyword evidence="1" id="KW-0378">Hydrolase</keyword>
<proteinExistence type="predicted"/>
<dbReference type="InterPro" id="IPR029021">
    <property type="entry name" value="Prot-tyrosine_phosphatase-like"/>
</dbReference>
<dbReference type="PROSITE" id="PS50056">
    <property type="entry name" value="TYR_PHOSPHATASE_2"/>
    <property type="match status" value="1"/>
</dbReference>
<feature type="transmembrane region" description="Helical" evidence="2">
    <location>
        <begin position="12"/>
        <end position="33"/>
    </location>
</feature>
<keyword evidence="2" id="KW-1133">Transmembrane helix</keyword>
<dbReference type="Pfam" id="PF22784">
    <property type="entry name" value="PTP-SAK"/>
    <property type="match status" value="1"/>
</dbReference>
<dbReference type="OrthoDB" id="9814896at2"/>
<evidence type="ECO:0000256" key="2">
    <source>
        <dbReference type="SAM" id="Phobius"/>
    </source>
</evidence>
<dbReference type="Proteomes" id="UP000048908">
    <property type="component" value="Unassembled WGS sequence"/>
</dbReference>
<evidence type="ECO:0000256" key="1">
    <source>
        <dbReference type="ARBA" id="ARBA00022801"/>
    </source>
</evidence>
<accession>A0A0M6XNM0</accession>
<dbReference type="AlphaFoldDB" id="A0A0M6XNM0"/>
<dbReference type="Gene3D" id="3.90.190.10">
    <property type="entry name" value="Protein tyrosine phosphatase superfamily"/>
    <property type="match status" value="1"/>
</dbReference>
<dbReference type="RefSeq" id="WP_055681975.1">
    <property type="nucleotide sequence ID" value="NZ_CXPG01000014.1"/>
</dbReference>
<evidence type="ECO:0000259" key="3">
    <source>
        <dbReference type="PROSITE" id="PS50056"/>
    </source>
</evidence>
<dbReference type="GO" id="GO:0016791">
    <property type="term" value="F:phosphatase activity"/>
    <property type="evidence" value="ECO:0007669"/>
    <property type="project" value="UniProtKB-ARBA"/>
</dbReference>